<dbReference type="Pfam" id="PF05258">
    <property type="entry name" value="DciA"/>
    <property type="match status" value="1"/>
</dbReference>
<accession>A0A0F9UT67</accession>
<evidence type="ECO:0000313" key="1">
    <source>
        <dbReference type="EMBL" id="KKN90707.1"/>
    </source>
</evidence>
<organism evidence="1">
    <name type="scientific">marine sediment metagenome</name>
    <dbReference type="NCBI Taxonomy" id="412755"/>
    <lineage>
        <taxon>unclassified sequences</taxon>
        <taxon>metagenomes</taxon>
        <taxon>ecological metagenomes</taxon>
    </lineage>
</organism>
<evidence type="ECO:0008006" key="2">
    <source>
        <dbReference type="Google" id="ProtNLM"/>
    </source>
</evidence>
<comment type="caution">
    <text evidence="1">The sequence shown here is derived from an EMBL/GenBank/DDBJ whole genome shotgun (WGS) entry which is preliminary data.</text>
</comment>
<dbReference type="AlphaFoldDB" id="A0A0F9UT67"/>
<reference evidence="1" key="1">
    <citation type="journal article" date="2015" name="Nature">
        <title>Complex archaea that bridge the gap between prokaryotes and eukaryotes.</title>
        <authorList>
            <person name="Spang A."/>
            <person name="Saw J.H."/>
            <person name="Jorgensen S.L."/>
            <person name="Zaremba-Niedzwiedzka K."/>
            <person name="Martijn J."/>
            <person name="Lind A.E."/>
            <person name="van Eijk R."/>
            <person name="Schleper C."/>
            <person name="Guy L."/>
            <person name="Ettema T.J."/>
        </authorList>
    </citation>
    <scope>NUCLEOTIDE SEQUENCE</scope>
</reference>
<protein>
    <recommendedName>
        <fullName evidence="2">DUF721 domain-containing protein</fullName>
    </recommendedName>
</protein>
<dbReference type="InterPro" id="IPR007922">
    <property type="entry name" value="DciA-like"/>
</dbReference>
<gene>
    <name evidence="1" type="ORF">LCGC14_0226500</name>
</gene>
<sequence>MDDAQLQAIWQRRQRPLRAAPLAQPLGNLMKHTLGKRARQLGKLSEVWDELIPPELRDHTALEGFYRGVLTVMVDSAAHRFNLQTLLTGGLLKEIRARCPEAINKIRLVPGQFYTVDAETGSRRYGFS</sequence>
<dbReference type="EMBL" id="LAZR01000108">
    <property type="protein sequence ID" value="KKN90707.1"/>
    <property type="molecule type" value="Genomic_DNA"/>
</dbReference>
<name>A0A0F9UT67_9ZZZZ</name>
<proteinExistence type="predicted"/>